<proteinExistence type="inferred from homology"/>
<accession>A0AAD4GYC8</accession>
<feature type="region of interest" description="Disordered" evidence="2">
    <location>
        <begin position="1"/>
        <end position="43"/>
    </location>
</feature>
<dbReference type="Pfam" id="PF08547">
    <property type="entry name" value="CIA30"/>
    <property type="match status" value="1"/>
</dbReference>
<dbReference type="PANTHER" id="PTHR13194">
    <property type="entry name" value="COMPLEX I INTERMEDIATE-ASSOCIATED PROTEIN 30"/>
    <property type="match status" value="1"/>
</dbReference>
<name>A0AAD4GYC8_ASPNN</name>
<dbReference type="PANTHER" id="PTHR13194:SF19">
    <property type="entry name" value="NAD(P)-BINDING ROSSMANN-FOLD SUPERFAMILY PROTEIN"/>
    <property type="match status" value="1"/>
</dbReference>
<dbReference type="Proteomes" id="UP001194746">
    <property type="component" value="Unassembled WGS sequence"/>
</dbReference>
<evidence type="ECO:0000259" key="3">
    <source>
        <dbReference type="Pfam" id="PF08547"/>
    </source>
</evidence>
<protein>
    <recommendedName>
        <fullName evidence="3">NADH:ubiquinone oxidoreductase intermediate-associated protein 30 domain-containing protein</fullName>
    </recommendedName>
</protein>
<dbReference type="GO" id="GO:0051082">
    <property type="term" value="F:unfolded protein binding"/>
    <property type="evidence" value="ECO:0007669"/>
    <property type="project" value="TreeGrafter"/>
</dbReference>
<dbReference type="AlphaFoldDB" id="A0AAD4GYC8"/>
<evidence type="ECO:0000256" key="2">
    <source>
        <dbReference type="SAM" id="MobiDB-lite"/>
    </source>
</evidence>
<gene>
    <name evidence="4" type="ORF">FE257_004400</name>
</gene>
<feature type="compositionally biased region" description="Polar residues" evidence="2">
    <location>
        <begin position="32"/>
        <end position="43"/>
    </location>
</feature>
<dbReference type="SUPFAM" id="SSF49785">
    <property type="entry name" value="Galactose-binding domain-like"/>
    <property type="match status" value="1"/>
</dbReference>
<reference evidence="4" key="1">
    <citation type="journal article" date="2019" name="Beilstein J. Org. Chem.">
        <title>Nanangenines: drimane sesquiterpenoids as the dominant metabolite cohort of a novel Australian fungus, Aspergillus nanangensis.</title>
        <authorList>
            <person name="Lacey H.J."/>
            <person name="Gilchrist C.L.M."/>
            <person name="Crombie A."/>
            <person name="Kalaitzis J.A."/>
            <person name="Vuong D."/>
            <person name="Rutledge P.J."/>
            <person name="Turner P."/>
            <person name="Pitt J.I."/>
            <person name="Lacey E."/>
            <person name="Chooi Y.H."/>
            <person name="Piggott A.M."/>
        </authorList>
    </citation>
    <scope>NUCLEOTIDE SEQUENCE</scope>
    <source>
        <strain evidence="4">MST-FP2251</strain>
    </source>
</reference>
<keyword evidence="5" id="KW-1185">Reference proteome</keyword>
<comment type="caution">
    <text evidence="4">The sequence shown here is derived from an EMBL/GenBank/DDBJ whole genome shotgun (WGS) entry which is preliminary data.</text>
</comment>
<dbReference type="InterPro" id="IPR013857">
    <property type="entry name" value="NADH-UbQ_OxRdtase-assoc_prot30"/>
</dbReference>
<organism evidence="4 5">
    <name type="scientific">Aspergillus nanangensis</name>
    <dbReference type="NCBI Taxonomy" id="2582783"/>
    <lineage>
        <taxon>Eukaryota</taxon>
        <taxon>Fungi</taxon>
        <taxon>Dikarya</taxon>
        <taxon>Ascomycota</taxon>
        <taxon>Pezizomycotina</taxon>
        <taxon>Eurotiomycetes</taxon>
        <taxon>Eurotiomycetidae</taxon>
        <taxon>Eurotiales</taxon>
        <taxon>Aspergillaceae</taxon>
        <taxon>Aspergillus</taxon>
        <taxon>Aspergillus subgen. Circumdati</taxon>
    </lineage>
</organism>
<dbReference type="InterPro" id="IPR008979">
    <property type="entry name" value="Galactose-bd-like_sf"/>
</dbReference>
<evidence type="ECO:0000256" key="1">
    <source>
        <dbReference type="ARBA" id="ARBA00007884"/>
    </source>
</evidence>
<sequence length="234" mass="26478">MPSNSELSLFGGDRPWSPEDWTASDDRVRGGSSHSMLECSKSSPSALFHGHLDTHTLGGAGFASQRTTGEDRKWDLAKYDGLQLKTNRSDGKRYAITLKDTLLEKRPDGRDRSTISWEYDFRAEEKSSVFVKWSDFTPTYRGKEVKDAEPLDLGNIKRISLMMRSFFGTQEGDFSLEIDSIAAVRTDQYYDDSDSDEEWVRVNHFDEKASASASASPNHKQKAFQLPTGCCWFF</sequence>
<evidence type="ECO:0000313" key="4">
    <source>
        <dbReference type="EMBL" id="KAF9894779.1"/>
    </source>
</evidence>
<evidence type="ECO:0000313" key="5">
    <source>
        <dbReference type="Proteomes" id="UP001194746"/>
    </source>
</evidence>
<reference evidence="4" key="2">
    <citation type="submission" date="2020-02" db="EMBL/GenBank/DDBJ databases">
        <authorList>
            <person name="Gilchrist C.L.M."/>
            <person name="Chooi Y.-H."/>
        </authorList>
    </citation>
    <scope>NUCLEOTIDE SEQUENCE</scope>
    <source>
        <strain evidence="4">MST-FP2251</strain>
    </source>
</reference>
<dbReference type="GO" id="GO:0010257">
    <property type="term" value="P:NADH dehydrogenase complex assembly"/>
    <property type="evidence" value="ECO:0007669"/>
    <property type="project" value="TreeGrafter"/>
</dbReference>
<dbReference type="EMBL" id="VCAU01000002">
    <property type="protein sequence ID" value="KAF9894779.1"/>
    <property type="molecule type" value="Genomic_DNA"/>
</dbReference>
<comment type="similarity">
    <text evidence="1">Belongs to the CIA30 family.</text>
</comment>
<dbReference type="InterPro" id="IPR039131">
    <property type="entry name" value="NDUFAF1"/>
</dbReference>
<feature type="domain" description="NADH:ubiquinone oxidoreductase intermediate-associated protein 30" evidence="3">
    <location>
        <begin position="17"/>
        <end position="178"/>
    </location>
</feature>